<dbReference type="GO" id="GO:0043565">
    <property type="term" value="F:sequence-specific DNA binding"/>
    <property type="evidence" value="ECO:0007669"/>
    <property type="project" value="TreeGrafter"/>
</dbReference>
<comment type="subcellular location">
    <subcellularLocation>
        <location evidence="1">Nucleus</location>
    </subcellularLocation>
</comment>
<dbReference type="Pfam" id="PF04082">
    <property type="entry name" value="Fungal_trans"/>
    <property type="match status" value="1"/>
</dbReference>
<name>S3C6D3_OPHP1</name>
<evidence type="ECO:0000313" key="11">
    <source>
        <dbReference type="Proteomes" id="UP000016923"/>
    </source>
</evidence>
<dbReference type="GO" id="GO:0006351">
    <property type="term" value="P:DNA-templated transcription"/>
    <property type="evidence" value="ECO:0007669"/>
    <property type="project" value="InterPro"/>
</dbReference>
<feature type="region of interest" description="Disordered" evidence="8">
    <location>
        <begin position="177"/>
        <end position="199"/>
    </location>
</feature>
<feature type="region of interest" description="Disordered" evidence="8">
    <location>
        <begin position="726"/>
        <end position="747"/>
    </location>
</feature>
<gene>
    <name evidence="10" type="ORF">F503_08097</name>
</gene>
<protein>
    <submittedName>
        <fullName evidence="10">Fungal specific transcription factor domain containing protein</fullName>
    </submittedName>
</protein>
<evidence type="ECO:0000256" key="1">
    <source>
        <dbReference type="ARBA" id="ARBA00004123"/>
    </source>
</evidence>
<evidence type="ECO:0000256" key="4">
    <source>
        <dbReference type="ARBA" id="ARBA00023015"/>
    </source>
</evidence>
<evidence type="ECO:0000256" key="6">
    <source>
        <dbReference type="ARBA" id="ARBA00023163"/>
    </source>
</evidence>
<dbReference type="PROSITE" id="PS50048">
    <property type="entry name" value="ZN2_CY6_FUNGAL_2"/>
    <property type="match status" value="1"/>
</dbReference>
<evidence type="ECO:0000256" key="2">
    <source>
        <dbReference type="ARBA" id="ARBA00022723"/>
    </source>
</evidence>
<evidence type="ECO:0000256" key="5">
    <source>
        <dbReference type="ARBA" id="ARBA00023125"/>
    </source>
</evidence>
<dbReference type="VEuPathDB" id="FungiDB:F503_08097"/>
<dbReference type="STRING" id="1262450.S3C6D3"/>
<evidence type="ECO:0000256" key="3">
    <source>
        <dbReference type="ARBA" id="ARBA00022833"/>
    </source>
</evidence>
<evidence type="ECO:0000313" key="10">
    <source>
        <dbReference type="EMBL" id="EPE07446.1"/>
    </source>
</evidence>
<dbReference type="CDD" id="cd00067">
    <property type="entry name" value="GAL4"/>
    <property type="match status" value="1"/>
</dbReference>
<evidence type="ECO:0000256" key="8">
    <source>
        <dbReference type="SAM" id="MobiDB-lite"/>
    </source>
</evidence>
<keyword evidence="7" id="KW-0539">Nucleus</keyword>
<dbReference type="OMA" id="AHYAHMC"/>
<keyword evidence="5" id="KW-0238">DNA-binding</keyword>
<keyword evidence="3" id="KW-0862">Zinc</keyword>
<dbReference type="InterPro" id="IPR052202">
    <property type="entry name" value="Yeast_MetPath_Reg"/>
</dbReference>
<feature type="domain" description="Zn(2)-C6 fungal-type" evidence="9">
    <location>
        <begin position="24"/>
        <end position="53"/>
    </location>
</feature>
<dbReference type="Gene3D" id="4.10.240.10">
    <property type="entry name" value="Zn(2)-C6 fungal-type DNA-binding domain"/>
    <property type="match status" value="1"/>
</dbReference>
<accession>S3C6D3</accession>
<dbReference type="PROSITE" id="PS00463">
    <property type="entry name" value="ZN2_CY6_FUNGAL_1"/>
    <property type="match status" value="1"/>
</dbReference>
<dbReference type="EMBL" id="KE148151">
    <property type="protein sequence ID" value="EPE07446.1"/>
    <property type="molecule type" value="Genomic_DNA"/>
</dbReference>
<dbReference type="Pfam" id="PF00172">
    <property type="entry name" value="Zn_clus"/>
    <property type="match status" value="1"/>
</dbReference>
<dbReference type="SMART" id="SM00066">
    <property type="entry name" value="GAL4"/>
    <property type="match status" value="1"/>
</dbReference>
<dbReference type="GO" id="GO:0045944">
    <property type="term" value="P:positive regulation of transcription by RNA polymerase II"/>
    <property type="evidence" value="ECO:0007669"/>
    <property type="project" value="TreeGrafter"/>
</dbReference>
<reference evidence="10 11" key="1">
    <citation type="journal article" date="2013" name="BMC Genomics">
        <title>The genome and transcriptome of the pine saprophyte Ophiostoma piceae, and a comparison with the bark beetle-associated pine pathogen Grosmannia clavigera.</title>
        <authorList>
            <person name="Haridas S."/>
            <person name="Wang Y."/>
            <person name="Lim L."/>
            <person name="Massoumi Alamouti S."/>
            <person name="Jackman S."/>
            <person name="Docking R."/>
            <person name="Robertson G."/>
            <person name="Birol I."/>
            <person name="Bohlmann J."/>
            <person name="Breuil C."/>
        </authorList>
    </citation>
    <scope>NUCLEOTIDE SEQUENCE [LARGE SCALE GENOMIC DNA]</scope>
    <source>
        <strain evidence="10 11">UAMH 11346</strain>
    </source>
</reference>
<keyword evidence="2" id="KW-0479">Metal-binding</keyword>
<keyword evidence="6" id="KW-0804">Transcription</keyword>
<evidence type="ECO:0000259" key="9">
    <source>
        <dbReference type="PROSITE" id="PS50048"/>
    </source>
</evidence>
<dbReference type="Proteomes" id="UP000016923">
    <property type="component" value="Unassembled WGS sequence"/>
</dbReference>
<dbReference type="OrthoDB" id="25921at2759"/>
<dbReference type="InterPro" id="IPR036864">
    <property type="entry name" value="Zn2-C6_fun-type_DNA-bd_sf"/>
</dbReference>
<keyword evidence="11" id="KW-1185">Reference proteome</keyword>
<sequence>MPPDRSYTVQATGTPRSLRRSTKVCLRCRKRKTKCDFKFPACTSCKLAKAECVGFDPATREAAPRSLVKSLEARVAELEAQTLAFRAAPQNVPNSMASIVGRATIAVGIPSSLSYLQSKISSRLIFQPSCPPLAIVRDRSAAHAPVGQSRGITGALATTNTTATTTTAITTDINTESTTSTNDRIAGQRPKHASSASTRRKFSAGSTVIDLDNVPFSAIERIVENYANTHLPQYPCITRVALDDIVARTRVGRTMAEAGGVNRDEGMSPTTDPGHGTDMMPLDHHESFVLFIVLAISTMTLTWKDDNQARRASESFYNSALKHLQQVVDGNEMRALQASLLLAHYAHMCPERVDNWTCIANAVRIVLNLGLYQKSGGGEPGTGSRPMLLSPERMRQRTELFWVTYGMERSLCTILRLPLSFPEDIITADVPCGHGTSTVGDAGATDDERLRRSAADHIRQYRQLETEVHRMLHLEEDLERFVAADGRVGFVSTDAWVVHITGRLRTWYSAAQRFSQYNMLEFQHIQFHHLRARIHRPTPRLKQRTPADRRIVLDAARVLIEDYLGQERRCRLFYPWHGVHILFETALLALDACWALATRDDWPLPSLLHPTRGLHSSRSRDHDHNHQSEALVRPMLETYIPQCLDVILNIGTRWNEATACADRLAPLVTRVRAALSSRGSGDLYTDMSAASITEEIQGLLFSERPLIWNHNHHKQGVYPHPSGVLPGGTGASLDGSSSGDLLRDSGVGDSSEDLSLVDELGMLQWDPDWSLLPTVDTDQEAGLPPMADAAILQLDAEEASIAALLSLSGVLDSRT</sequence>
<dbReference type="PANTHER" id="PTHR47782:SF1">
    <property type="entry name" value="PYRIMIDINE PATHWAY REGULATORY PROTEIN 1"/>
    <property type="match status" value="1"/>
</dbReference>
<dbReference type="GO" id="GO:0000981">
    <property type="term" value="F:DNA-binding transcription factor activity, RNA polymerase II-specific"/>
    <property type="evidence" value="ECO:0007669"/>
    <property type="project" value="InterPro"/>
</dbReference>
<dbReference type="PANTHER" id="PTHR47782">
    <property type="entry name" value="ZN(II)2CYS6 TRANSCRIPTION FACTOR (EUROFUNG)-RELATED"/>
    <property type="match status" value="1"/>
</dbReference>
<keyword evidence="4" id="KW-0805">Transcription regulation</keyword>
<dbReference type="SUPFAM" id="SSF57701">
    <property type="entry name" value="Zn2/Cys6 DNA-binding domain"/>
    <property type="match status" value="1"/>
</dbReference>
<dbReference type="CDD" id="cd12148">
    <property type="entry name" value="fungal_TF_MHR"/>
    <property type="match status" value="1"/>
</dbReference>
<evidence type="ECO:0000256" key="7">
    <source>
        <dbReference type="ARBA" id="ARBA00023242"/>
    </source>
</evidence>
<feature type="compositionally biased region" description="Low complexity" evidence="8">
    <location>
        <begin position="731"/>
        <end position="747"/>
    </location>
</feature>
<dbReference type="GO" id="GO:0005634">
    <property type="term" value="C:nucleus"/>
    <property type="evidence" value="ECO:0007669"/>
    <property type="project" value="UniProtKB-SubCell"/>
</dbReference>
<dbReference type="SMART" id="SM00906">
    <property type="entry name" value="Fungal_trans"/>
    <property type="match status" value="1"/>
</dbReference>
<dbReference type="eggNOG" id="ENOG502S5TA">
    <property type="taxonomic scope" value="Eukaryota"/>
</dbReference>
<dbReference type="InterPro" id="IPR001138">
    <property type="entry name" value="Zn2Cys6_DnaBD"/>
</dbReference>
<dbReference type="AlphaFoldDB" id="S3C6D3"/>
<dbReference type="HOGENOM" id="CLU_013962_1_0_1"/>
<dbReference type="InterPro" id="IPR007219">
    <property type="entry name" value="XnlR_reg_dom"/>
</dbReference>
<proteinExistence type="predicted"/>
<dbReference type="GO" id="GO:0008270">
    <property type="term" value="F:zinc ion binding"/>
    <property type="evidence" value="ECO:0007669"/>
    <property type="project" value="InterPro"/>
</dbReference>
<organism evidence="10 11">
    <name type="scientific">Ophiostoma piceae (strain UAMH 11346)</name>
    <name type="common">Sap stain fungus</name>
    <dbReference type="NCBI Taxonomy" id="1262450"/>
    <lineage>
        <taxon>Eukaryota</taxon>
        <taxon>Fungi</taxon>
        <taxon>Dikarya</taxon>
        <taxon>Ascomycota</taxon>
        <taxon>Pezizomycotina</taxon>
        <taxon>Sordariomycetes</taxon>
        <taxon>Sordariomycetidae</taxon>
        <taxon>Ophiostomatales</taxon>
        <taxon>Ophiostomataceae</taxon>
        <taxon>Ophiostoma</taxon>
    </lineage>
</organism>
<dbReference type="CDD" id="cd14723">
    <property type="entry name" value="ZIP_Ppr1"/>
    <property type="match status" value="1"/>
</dbReference>